<protein>
    <recommendedName>
        <fullName evidence="3">Mandelate racemase/muconate lactonizing enzyme N-terminal domain-containing protein</fullName>
    </recommendedName>
</protein>
<evidence type="ECO:0000313" key="1">
    <source>
        <dbReference type="EMBL" id="MFC0393831.1"/>
    </source>
</evidence>
<gene>
    <name evidence="1" type="ORF">ACFFJ8_20980</name>
</gene>
<dbReference type="EMBL" id="JBHLVF010000034">
    <property type="protein sequence ID" value="MFC0393831.1"/>
    <property type="molecule type" value="Genomic_DNA"/>
</dbReference>
<comment type="caution">
    <text evidence="1">The sequence shown here is derived from an EMBL/GenBank/DDBJ whole genome shotgun (WGS) entry which is preliminary data.</text>
</comment>
<sequence>MNNRLCGIELFQFDIQLCEHEERGVLEDCRYGLLKLTCGGQTGWGEGIMSVGDPHFDFMHWASFLYTLRRMPITEALTMLSHRQLSWEASQIELTSLTLSDLRSRLQSKMLMGTAQFGASFPVAIGSGILPASSHSYDHGNHPAGGYESSSVQAQPTVLGTQLGVRYGTGSGQDVDRLFRISRAYFAVL</sequence>
<proteinExistence type="predicted"/>
<evidence type="ECO:0008006" key="3">
    <source>
        <dbReference type="Google" id="ProtNLM"/>
    </source>
</evidence>
<dbReference type="Proteomes" id="UP001589818">
    <property type="component" value="Unassembled WGS sequence"/>
</dbReference>
<reference evidence="1 2" key="1">
    <citation type="submission" date="2024-09" db="EMBL/GenBank/DDBJ databases">
        <authorList>
            <person name="Sun Q."/>
            <person name="Mori K."/>
        </authorList>
    </citation>
    <scope>NUCLEOTIDE SEQUENCE [LARGE SCALE GENOMIC DNA]</scope>
    <source>
        <strain evidence="1 2">CCM 4839</strain>
    </source>
</reference>
<name>A0ABV6JD47_9BACL</name>
<dbReference type="RefSeq" id="WP_204820505.1">
    <property type="nucleotide sequence ID" value="NZ_JANHOF010000013.1"/>
</dbReference>
<keyword evidence="2" id="KW-1185">Reference proteome</keyword>
<organism evidence="1 2">
    <name type="scientific">Paenibacillus mendelii</name>
    <dbReference type="NCBI Taxonomy" id="206163"/>
    <lineage>
        <taxon>Bacteria</taxon>
        <taxon>Bacillati</taxon>
        <taxon>Bacillota</taxon>
        <taxon>Bacilli</taxon>
        <taxon>Bacillales</taxon>
        <taxon>Paenibacillaceae</taxon>
        <taxon>Paenibacillus</taxon>
    </lineage>
</organism>
<accession>A0ABV6JD47</accession>
<evidence type="ECO:0000313" key="2">
    <source>
        <dbReference type="Proteomes" id="UP001589818"/>
    </source>
</evidence>